<name>A0A8J1Y171_OWEFU</name>
<keyword evidence="5" id="KW-0788">Thiol protease</keyword>
<dbReference type="InterPro" id="IPR016129">
    <property type="entry name" value="Caspase_his_AS"/>
</dbReference>
<proteinExistence type="inferred from homology"/>
<dbReference type="InterPro" id="IPR002398">
    <property type="entry name" value="Pept_C14"/>
</dbReference>
<dbReference type="GO" id="GO:0006915">
    <property type="term" value="P:apoptotic process"/>
    <property type="evidence" value="ECO:0007669"/>
    <property type="project" value="UniProtKB-KW"/>
</dbReference>
<keyword evidence="6" id="KW-0865">Zymogen</keyword>
<dbReference type="CDD" id="cd00032">
    <property type="entry name" value="CASc"/>
    <property type="match status" value="1"/>
</dbReference>
<dbReference type="InterPro" id="IPR001315">
    <property type="entry name" value="CARD"/>
</dbReference>
<comment type="similarity">
    <text evidence="1 7">Belongs to the peptidase C14A family.</text>
</comment>
<dbReference type="AlphaFoldDB" id="A0A8J1Y171"/>
<dbReference type="InterPro" id="IPR011600">
    <property type="entry name" value="Pept_C14_caspase"/>
</dbReference>
<dbReference type="EMBL" id="CAIIXF020000001">
    <property type="protein sequence ID" value="CAH1774000.1"/>
    <property type="molecule type" value="Genomic_DNA"/>
</dbReference>
<evidence type="ECO:0000256" key="8">
    <source>
        <dbReference type="SAM" id="MobiDB-lite"/>
    </source>
</evidence>
<feature type="compositionally biased region" description="Polar residues" evidence="8">
    <location>
        <begin position="336"/>
        <end position="352"/>
    </location>
</feature>
<dbReference type="PROSITE" id="PS01121">
    <property type="entry name" value="CASPASE_HIS"/>
    <property type="match status" value="1"/>
</dbReference>
<dbReference type="OrthoDB" id="6286214at2759"/>
<dbReference type="SUPFAM" id="SSF52129">
    <property type="entry name" value="Caspase-like"/>
    <property type="match status" value="1"/>
</dbReference>
<keyword evidence="2" id="KW-0645">Protease</keyword>
<dbReference type="Gene3D" id="1.10.533.10">
    <property type="entry name" value="Death Domain, Fas"/>
    <property type="match status" value="1"/>
</dbReference>
<evidence type="ECO:0000256" key="5">
    <source>
        <dbReference type="ARBA" id="ARBA00022807"/>
    </source>
</evidence>
<feature type="region of interest" description="Disordered" evidence="8">
    <location>
        <begin position="110"/>
        <end position="151"/>
    </location>
</feature>
<evidence type="ECO:0000313" key="9">
    <source>
        <dbReference type="EMBL" id="CAH1774000.1"/>
    </source>
</evidence>
<dbReference type="PANTHER" id="PTHR47901:SF8">
    <property type="entry name" value="CASPASE-3"/>
    <property type="match status" value="1"/>
</dbReference>
<dbReference type="PRINTS" id="PR00376">
    <property type="entry name" value="IL1BCENZYME"/>
</dbReference>
<dbReference type="InterPro" id="IPR029030">
    <property type="entry name" value="Caspase-like_dom_sf"/>
</dbReference>
<accession>A0A8J1Y171</accession>
<protein>
    <submittedName>
        <fullName evidence="9">Uncharacterized protein</fullName>
    </submittedName>
</protein>
<comment type="caution">
    <text evidence="9">The sequence shown here is derived from an EMBL/GenBank/DDBJ whole genome shotgun (WGS) entry which is preliminary data.</text>
</comment>
<dbReference type="InterPro" id="IPR001309">
    <property type="entry name" value="Pept_C14_p20"/>
</dbReference>
<evidence type="ECO:0000256" key="6">
    <source>
        <dbReference type="ARBA" id="ARBA00023145"/>
    </source>
</evidence>
<dbReference type="PROSITE" id="PS50207">
    <property type="entry name" value="CASPASE_P10"/>
    <property type="match status" value="1"/>
</dbReference>
<dbReference type="InterPro" id="IPR033139">
    <property type="entry name" value="Caspase_cys_AS"/>
</dbReference>
<keyword evidence="4" id="KW-0378">Hydrolase</keyword>
<dbReference type="SUPFAM" id="SSF47986">
    <property type="entry name" value="DEATH domain"/>
    <property type="match status" value="1"/>
</dbReference>
<keyword evidence="3" id="KW-0053">Apoptosis</keyword>
<dbReference type="GO" id="GO:0042981">
    <property type="term" value="P:regulation of apoptotic process"/>
    <property type="evidence" value="ECO:0007669"/>
    <property type="project" value="InterPro"/>
</dbReference>
<dbReference type="PIRSF" id="PIRSF038001">
    <property type="entry name" value="Caspase_ICE"/>
    <property type="match status" value="1"/>
</dbReference>
<evidence type="ECO:0000256" key="7">
    <source>
        <dbReference type="RuleBase" id="RU003971"/>
    </source>
</evidence>
<dbReference type="Pfam" id="PF00619">
    <property type="entry name" value="CARD"/>
    <property type="match status" value="1"/>
</dbReference>
<dbReference type="InterPro" id="IPR011029">
    <property type="entry name" value="DEATH-like_dom_sf"/>
</dbReference>
<dbReference type="GO" id="GO:0006508">
    <property type="term" value="P:proteolysis"/>
    <property type="evidence" value="ECO:0007669"/>
    <property type="project" value="UniProtKB-KW"/>
</dbReference>
<dbReference type="CDD" id="cd01671">
    <property type="entry name" value="CARD"/>
    <property type="match status" value="1"/>
</dbReference>
<gene>
    <name evidence="9" type="ORF">OFUS_LOCUS1524</name>
</gene>
<feature type="region of interest" description="Disordered" evidence="8">
    <location>
        <begin position="336"/>
        <end position="383"/>
    </location>
</feature>
<dbReference type="SMART" id="SM00115">
    <property type="entry name" value="CASc"/>
    <property type="match status" value="1"/>
</dbReference>
<dbReference type="PROSITE" id="PS50208">
    <property type="entry name" value="CASPASE_P20"/>
    <property type="match status" value="1"/>
</dbReference>
<evidence type="ECO:0000256" key="1">
    <source>
        <dbReference type="ARBA" id="ARBA00010134"/>
    </source>
</evidence>
<dbReference type="PROSITE" id="PS01122">
    <property type="entry name" value="CASPASE_CYS"/>
    <property type="match status" value="1"/>
</dbReference>
<dbReference type="PROSITE" id="PS50209">
    <property type="entry name" value="CARD"/>
    <property type="match status" value="1"/>
</dbReference>
<evidence type="ECO:0000256" key="4">
    <source>
        <dbReference type="ARBA" id="ARBA00022801"/>
    </source>
</evidence>
<evidence type="ECO:0000256" key="3">
    <source>
        <dbReference type="ARBA" id="ARBA00022703"/>
    </source>
</evidence>
<dbReference type="Gene3D" id="3.40.50.1460">
    <property type="match status" value="1"/>
</dbReference>
<reference evidence="9" key="1">
    <citation type="submission" date="2022-03" db="EMBL/GenBank/DDBJ databases">
        <authorList>
            <person name="Martin C."/>
        </authorList>
    </citation>
    <scope>NUCLEOTIDE SEQUENCE</scope>
</reference>
<dbReference type="SMART" id="SM00114">
    <property type="entry name" value="CARD"/>
    <property type="match status" value="1"/>
</dbReference>
<sequence length="501" mass="56479">MYTMEKEHKTLLQRKRVELLDINVGPKFMGYLFAVEILSRDMKEELEAIPEPTRRASRFLDLIVRRGPKAFNELYEALIRTSQGDLADILKPDQAEKRQKDEDRRIEAMKASMPASPSHGSSPLRRSGDSFRGQPIDTASEDEPLPEEWPLPKDSWSALAEINSMKEMRIQSQAWEDRYNGKNPDYYPMNSSPKGRMIIINNKNFDKSKVKLSYREGTDNDATCLSQLFRKLGYSVQDSKSWKDLTAKEIKEKLQKESQLESHNRHTSFICAILSHGAKGNRIYGVDGDTIAMKDIKEIFQNCPALTGKPKIFIVQACQGSAKDTGVLDTSFNSSMSYDTDQGRQSPVQFSNRIKPAPCESTDPSLKSPTESGDDSMDASYGEFGDSIDSVPTSMPTAQSCDSLKSLPGNSDILVANATTDDMASWRIPDVGTWFIQAIIYVFARYAHNTEIGHLFRKVNHLVSKATTKKLPLQYKQQSCIDETLRLQLYFYPGMGSENVL</sequence>
<evidence type="ECO:0000313" key="10">
    <source>
        <dbReference type="Proteomes" id="UP000749559"/>
    </source>
</evidence>
<dbReference type="PANTHER" id="PTHR47901">
    <property type="entry name" value="CASPASE RECRUITMENT DOMAIN-CONTAINING PROTEIN 18"/>
    <property type="match status" value="1"/>
</dbReference>
<keyword evidence="10" id="KW-1185">Reference proteome</keyword>
<dbReference type="InterPro" id="IPR002138">
    <property type="entry name" value="Pept_C14_p10"/>
</dbReference>
<organism evidence="9 10">
    <name type="scientific">Owenia fusiformis</name>
    <name type="common">Polychaete worm</name>
    <dbReference type="NCBI Taxonomy" id="6347"/>
    <lineage>
        <taxon>Eukaryota</taxon>
        <taxon>Metazoa</taxon>
        <taxon>Spiralia</taxon>
        <taxon>Lophotrochozoa</taxon>
        <taxon>Annelida</taxon>
        <taxon>Polychaeta</taxon>
        <taxon>Sedentaria</taxon>
        <taxon>Canalipalpata</taxon>
        <taxon>Sabellida</taxon>
        <taxon>Oweniida</taxon>
        <taxon>Oweniidae</taxon>
        <taxon>Owenia</taxon>
    </lineage>
</organism>
<dbReference type="Pfam" id="PF00656">
    <property type="entry name" value="Peptidase_C14"/>
    <property type="match status" value="1"/>
</dbReference>
<feature type="compositionally biased region" description="Polar residues" evidence="8">
    <location>
        <begin position="362"/>
        <end position="371"/>
    </location>
</feature>
<dbReference type="Proteomes" id="UP000749559">
    <property type="component" value="Unassembled WGS sequence"/>
</dbReference>
<dbReference type="InterPro" id="IPR015917">
    <property type="entry name" value="Pept_C14A"/>
</dbReference>
<dbReference type="GO" id="GO:0004197">
    <property type="term" value="F:cysteine-type endopeptidase activity"/>
    <property type="evidence" value="ECO:0007669"/>
    <property type="project" value="InterPro"/>
</dbReference>
<evidence type="ECO:0000256" key="2">
    <source>
        <dbReference type="ARBA" id="ARBA00022670"/>
    </source>
</evidence>